<name>A0A8S1JED7_9CHLO</name>
<evidence type="ECO:0000313" key="2">
    <source>
        <dbReference type="EMBL" id="CAD7704633.1"/>
    </source>
</evidence>
<protein>
    <recommendedName>
        <fullName evidence="4">Transmembrane protein 242</fullName>
    </recommendedName>
</protein>
<evidence type="ECO:0000256" key="1">
    <source>
        <dbReference type="SAM" id="Phobius"/>
    </source>
</evidence>
<dbReference type="OrthoDB" id="10570083at2759"/>
<feature type="transmembrane region" description="Helical" evidence="1">
    <location>
        <begin position="72"/>
        <end position="95"/>
    </location>
</feature>
<comment type="caution">
    <text evidence="2">The sequence shown here is derived from an EMBL/GenBank/DDBJ whole genome shotgun (WGS) entry which is preliminary data.</text>
</comment>
<accession>A0A8S1JED7</accession>
<gene>
    <name evidence="2" type="ORF">OSTQU699_LOCUS9988</name>
</gene>
<keyword evidence="1" id="KW-1133">Transmembrane helix</keyword>
<dbReference type="AlphaFoldDB" id="A0A8S1JED7"/>
<evidence type="ECO:0000313" key="3">
    <source>
        <dbReference type="Proteomes" id="UP000708148"/>
    </source>
</evidence>
<keyword evidence="1" id="KW-0472">Membrane</keyword>
<keyword evidence="3" id="KW-1185">Reference proteome</keyword>
<keyword evidence="1" id="KW-0812">Transmembrane</keyword>
<dbReference type="EMBL" id="CAJHUC010002937">
    <property type="protein sequence ID" value="CAD7704633.1"/>
    <property type="molecule type" value="Genomic_DNA"/>
</dbReference>
<organism evidence="2 3">
    <name type="scientific">Ostreobium quekettii</name>
    <dbReference type="NCBI Taxonomy" id="121088"/>
    <lineage>
        <taxon>Eukaryota</taxon>
        <taxon>Viridiplantae</taxon>
        <taxon>Chlorophyta</taxon>
        <taxon>core chlorophytes</taxon>
        <taxon>Ulvophyceae</taxon>
        <taxon>TCBD clade</taxon>
        <taxon>Bryopsidales</taxon>
        <taxon>Ostreobineae</taxon>
        <taxon>Ostreobiaceae</taxon>
        <taxon>Ostreobium</taxon>
    </lineage>
</organism>
<reference evidence="2" key="1">
    <citation type="submission" date="2020-12" db="EMBL/GenBank/DDBJ databases">
        <authorList>
            <person name="Iha C."/>
        </authorList>
    </citation>
    <scope>NUCLEOTIDE SEQUENCE</scope>
</reference>
<sequence length="143" mass="14982">MVRCSLPQGRNCSKLCGAGTRQVSPSQALTWGLGVCATGALIAGATSVARAAKSLEEEGIDPRVARAKGLPLALRGLGISTGVIGLLGLGGWYVLSDMYGLQLQNEAHVSSFEAAVEELKRQQESLRTEFKAHVEGTAKSKSK</sequence>
<proteinExistence type="predicted"/>
<evidence type="ECO:0008006" key="4">
    <source>
        <dbReference type="Google" id="ProtNLM"/>
    </source>
</evidence>
<dbReference type="Proteomes" id="UP000708148">
    <property type="component" value="Unassembled WGS sequence"/>
</dbReference>